<keyword evidence="5" id="KW-0520">NAD</keyword>
<feature type="site" description="Important for catalysis" evidence="6">
    <location>
        <position position="157"/>
    </location>
</feature>
<dbReference type="InterPro" id="IPR006097">
    <property type="entry name" value="Glu/Leu/Phe/Val/Trp_DH_dimer"/>
</dbReference>
<dbReference type="GO" id="GO:0004352">
    <property type="term" value="F:glutamate dehydrogenase (NAD+) activity"/>
    <property type="evidence" value="ECO:0007669"/>
    <property type="project" value="TreeGrafter"/>
</dbReference>
<dbReference type="SUPFAM" id="SSF51735">
    <property type="entry name" value="NAD(P)-binding Rossmann-fold domains"/>
    <property type="match status" value="1"/>
</dbReference>
<dbReference type="Pfam" id="PF00208">
    <property type="entry name" value="ELFV_dehydrog"/>
    <property type="match status" value="1"/>
</dbReference>
<accession>A0A2H3NUI6</accession>
<reference evidence="9 10" key="1">
    <citation type="submission" date="2017-10" db="EMBL/GenBank/DDBJ databases">
        <title>Draft genome of Longimonas halophila.</title>
        <authorList>
            <person name="Goh K.M."/>
            <person name="Shamsir M.S."/>
            <person name="Lim S.W."/>
        </authorList>
    </citation>
    <scope>NUCLEOTIDE SEQUENCE [LARGE SCALE GENOMIC DNA]</scope>
    <source>
        <strain evidence="9 10">KCTC 42399</strain>
    </source>
</reference>
<comment type="similarity">
    <text evidence="1 3 7">Belongs to the Glu/Leu/Phe/Val dehydrogenases family.</text>
</comment>
<evidence type="ECO:0000313" key="9">
    <source>
        <dbReference type="EMBL" id="PEN05211.1"/>
    </source>
</evidence>
<dbReference type="PANTHER" id="PTHR11606">
    <property type="entry name" value="GLUTAMATE DEHYDROGENASE"/>
    <property type="match status" value="1"/>
</dbReference>
<dbReference type="Pfam" id="PF02812">
    <property type="entry name" value="ELFV_dehydrog_N"/>
    <property type="match status" value="1"/>
</dbReference>
<dbReference type="SMART" id="SM00839">
    <property type="entry name" value="ELFV_dehydrog"/>
    <property type="match status" value="1"/>
</dbReference>
<dbReference type="Proteomes" id="UP000221024">
    <property type="component" value="Unassembled WGS sequence"/>
</dbReference>
<keyword evidence="2 3" id="KW-0560">Oxidoreductase</keyword>
<feature type="binding site" evidence="5">
    <location>
        <position position="103"/>
    </location>
    <ligand>
        <name>substrate</name>
    </ligand>
</feature>
<protein>
    <recommendedName>
        <fullName evidence="3">Glutamate dehydrogenase</fullName>
    </recommendedName>
</protein>
<dbReference type="RefSeq" id="WP_098063161.1">
    <property type="nucleotide sequence ID" value="NZ_PDEP01000015.1"/>
</dbReference>
<name>A0A2H3NUI6_9BACT</name>
<dbReference type="InterPro" id="IPR036291">
    <property type="entry name" value="NAD(P)-bd_dom_sf"/>
</dbReference>
<dbReference type="FunFam" id="3.40.50.720:FF:000100">
    <property type="entry name" value="Glutamate dehydrogenase 1, mitochondrial"/>
    <property type="match status" value="1"/>
</dbReference>
<dbReference type="OrthoDB" id="9803297at2"/>
<organism evidence="9 10">
    <name type="scientific">Longimonas halophila</name>
    <dbReference type="NCBI Taxonomy" id="1469170"/>
    <lineage>
        <taxon>Bacteria</taxon>
        <taxon>Pseudomonadati</taxon>
        <taxon>Rhodothermota</taxon>
        <taxon>Rhodothermia</taxon>
        <taxon>Rhodothermales</taxon>
        <taxon>Salisaetaceae</taxon>
        <taxon>Longimonas</taxon>
    </lineage>
</organism>
<dbReference type="InterPro" id="IPR014362">
    <property type="entry name" value="Glu_DH"/>
</dbReference>
<feature type="active site" description="Proton donor" evidence="4">
    <location>
        <position position="115"/>
    </location>
</feature>
<dbReference type="AlphaFoldDB" id="A0A2H3NUI6"/>
<evidence type="ECO:0000259" key="8">
    <source>
        <dbReference type="SMART" id="SM00839"/>
    </source>
</evidence>
<dbReference type="GO" id="GO:0000166">
    <property type="term" value="F:nucleotide binding"/>
    <property type="evidence" value="ECO:0007669"/>
    <property type="project" value="UniProtKB-KW"/>
</dbReference>
<feature type="domain" description="Glutamate/phenylalanine/leucine/valine/L-tryptophan dehydrogenase C-terminal" evidence="8">
    <location>
        <begin position="196"/>
        <end position="480"/>
    </location>
</feature>
<evidence type="ECO:0000256" key="3">
    <source>
        <dbReference type="PIRNR" id="PIRNR000185"/>
    </source>
</evidence>
<feature type="binding site" evidence="5">
    <location>
        <position position="242"/>
    </location>
    <ligand>
        <name>NAD(+)</name>
        <dbReference type="ChEBI" id="CHEBI:57540"/>
    </ligand>
</feature>
<keyword evidence="5" id="KW-0547">Nucleotide-binding</keyword>
<evidence type="ECO:0000256" key="2">
    <source>
        <dbReference type="ARBA" id="ARBA00023002"/>
    </source>
</evidence>
<feature type="binding site" evidence="5">
    <location>
        <position position="79"/>
    </location>
    <ligand>
        <name>substrate</name>
    </ligand>
</feature>
<evidence type="ECO:0000256" key="6">
    <source>
        <dbReference type="PIRSR" id="PIRSR000185-3"/>
    </source>
</evidence>
<evidence type="ECO:0000256" key="4">
    <source>
        <dbReference type="PIRSR" id="PIRSR000185-1"/>
    </source>
</evidence>
<dbReference type="InterPro" id="IPR046346">
    <property type="entry name" value="Aminoacid_DH-like_N_sf"/>
</dbReference>
<feature type="binding site" evidence="5">
    <location>
        <position position="203"/>
    </location>
    <ligand>
        <name>NAD(+)</name>
        <dbReference type="ChEBI" id="CHEBI:57540"/>
    </ligand>
</feature>
<gene>
    <name evidence="9" type="ORF">CRI93_13440</name>
</gene>
<sequence>MNPASTDTANGADHGFSAQVNRMFDTAAVHTDHPEGVLHQIRACDNIVRFEFPVKLDDGSIEVIRAYRAEHSHHKKPTKGGIRYALNVNVDEVMALASLMSYKCAIVDVPFGGAKGGVCIDARNYSVHELERITRRYTFELIRKNFIGAGVDVPAPDYGTGPREMAWIMDTYNQMTDDDLNGLACVTGKPVGQGGVRGRTEATGRGVYYGIREACAFKKDMKALGLDTGTAGKSVVVQGIGNVGYHAARILQDEGDATIVGIAEIEGAIYDPSGLDIHDVVAHREETGSILDFPGATNLEDSSDALELECDILVPAALEGVITHENAPNVKAKIIAEAANGPVTTQADTILTEKGALVIPDVYLNAGGVTVSYFEWLRNLSHVRHGRMSRRFEERNAERILRAVDELTDQNFDEKLMEDLVERVGFGASEEDLVNSGLEDTMAFAYEEIRSEREKYGVDMRTAAFVSAINKIAKSYADMGIFP</sequence>
<dbReference type="PIRSF" id="PIRSF000185">
    <property type="entry name" value="Glu_DH"/>
    <property type="match status" value="1"/>
</dbReference>
<dbReference type="InterPro" id="IPR033922">
    <property type="entry name" value="NAD_bind_Glu_DH"/>
</dbReference>
<dbReference type="Gene3D" id="3.40.50.720">
    <property type="entry name" value="NAD(P)-binding Rossmann-like Domain"/>
    <property type="match status" value="1"/>
</dbReference>
<proteinExistence type="inferred from homology"/>
<dbReference type="EMBL" id="PDEP01000015">
    <property type="protein sequence ID" value="PEN05211.1"/>
    <property type="molecule type" value="Genomic_DNA"/>
</dbReference>
<evidence type="ECO:0000256" key="7">
    <source>
        <dbReference type="RuleBase" id="RU004417"/>
    </source>
</evidence>
<dbReference type="InterPro" id="IPR006095">
    <property type="entry name" value="Glu/Leu/Phe/Val/Trp_DH"/>
</dbReference>
<dbReference type="InterPro" id="IPR006096">
    <property type="entry name" value="Glu/Leu/Phe/Val/Trp_DH_C"/>
</dbReference>
<dbReference type="Gene3D" id="3.40.50.10860">
    <property type="entry name" value="Leucine Dehydrogenase, chain A, domain 1"/>
    <property type="match status" value="1"/>
</dbReference>
<dbReference type="GO" id="GO:0006538">
    <property type="term" value="P:L-glutamate catabolic process"/>
    <property type="evidence" value="ECO:0007669"/>
    <property type="project" value="TreeGrafter"/>
</dbReference>
<keyword evidence="10" id="KW-1185">Reference proteome</keyword>
<dbReference type="SUPFAM" id="SSF53223">
    <property type="entry name" value="Aminoacid dehydrogenase-like, N-terminal domain"/>
    <property type="match status" value="1"/>
</dbReference>
<evidence type="ECO:0000256" key="5">
    <source>
        <dbReference type="PIRSR" id="PIRSR000185-2"/>
    </source>
</evidence>
<feature type="binding site" evidence="5">
    <location>
        <position position="372"/>
    </location>
    <ligand>
        <name>substrate</name>
    </ligand>
</feature>
<evidence type="ECO:0000256" key="1">
    <source>
        <dbReference type="ARBA" id="ARBA00006382"/>
    </source>
</evidence>
<dbReference type="PRINTS" id="PR00082">
    <property type="entry name" value="GLFDHDRGNASE"/>
</dbReference>
<evidence type="ECO:0000313" key="10">
    <source>
        <dbReference type="Proteomes" id="UP000221024"/>
    </source>
</evidence>
<dbReference type="CDD" id="cd01076">
    <property type="entry name" value="NAD_bind_1_Glu_DH"/>
    <property type="match status" value="1"/>
</dbReference>
<comment type="caution">
    <text evidence="9">The sequence shown here is derived from an EMBL/GenBank/DDBJ whole genome shotgun (WGS) entry which is preliminary data.</text>
</comment>
<dbReference type="PANTHER" id="PTHR11606:SF13">
    <property type="entry name" value="GLUTAMATE DEHYDROGENASE 1, MITOCHONDRIAL"/>
    <property type="match status" value="1"/>
</dbReference>